<comment type="caution">
    <text evidence="5">The sequence shown here is derived from an EMBL/GenBank/DDBJ whole genome shotgun (WGS) entry which is preliminary data.</text>
</comment>
<dbReference type="EMBL" id="BMSZ01000014">
    <property type="protein sequence ID" value="GGS67974.1"/>
    <property type="molecule type" value="Genomic_DNA"/>
</dbReference>
<evidence type="ECO:0000256" key="3">
    <source>
        <dbReference type="ARBA" id="ARBA00023163"/>
    </source>
</evidence>
<feature type="domain" description="HTH marR-type" evidence="4">
    <location>
        <begin position="30"/>
        <end position="163"/>
    </location>
</feature>
<evidence type="ECO:0000313" key="6">
    <source>
        <dbReference type="Proteomes" id="UP000659767"/>
    </source>
</evidence>
<organism evidence="5 6">
    <name type="scientific">Streptomyces badius</name>
    <dbReference type="NCBI Taxonomy" id="1941"/>
    <lineage>
        <taxon>Bacteria</taxon>
        <taxon>Bacillati</taxon>
        <taxon>Actinomycetota</taxon>
        <taxon>Actinomycetes</taxon>
        <taxon>Kitasatosporales</taxon>
        <taxon>Streptomycetaceae</taxon>
        <taxon>Streptomyces</taxon>
    </lineage>
</organism>
<keyword evidence="6" id="KW-1185">Reference proteome</keyword>
<dbReference type="PROSITE" id="PS50995">
    <property type="entry name" value="HTH_MARR_2"/>
    <property type="match status" value="1"/>
</dbReference>
<accession>A0ABQ2TGP0</accession>
<keyword evidence="1" id="KW-0805">Transcription regulation</keyword>
<name>A0ABQ2TGP0_STRBA</name>
<dbReference type="PANTHER" id="PTHR42756:SF1">
    <property type="entry name" value="TRANSCRIPTIONAL REPRESSOR OF EMRAB OPERON"/>
    <property type="match status" value="1"/>
</dbReference>
<dbReference type="RefSeq" id="WP_069735390.1">
    <property type="nucleotide sequence ID" value="NZ_BMSZ01000014.1"/>
</dbReference>
<dbReference type="PANTHER" id="PTHR42756">
    <property type="entry name" value="TRANSCRIPTIONAL REGULATOR, MARR"/>
    <property type="match status" value="1"/>
</dbReference>
<keyword evidence="3" id="KW-0804">Transcription</keyword>
<evidence type="ECO:0000256" key="2">
    <source>
        <dbReference type="ARBA" id="ARBA00023125"/>
    </source>
</evidence>
<evidence type="ECO:0000256" key="1">
    <source>
        <dbReference type="ARBA" id="ARBA00023015"/>
    </source>
</evidence>
<dbReference type="InterPro" id="IPR000835">
    <property type="entry name" value="HTH_MarR-typ"/>
</dbReference>
<keyword evidence="2" id="KW-0238">DNA-binding</keyword>
<protein>
    <submittedName>
        <fullName evidence="5">MarR family transcriptional regulator</fullName>
    </submittedName>
</protein>
<dbReference type="Proteomes" id="UP000659767">
    <property type="component" value="Unassembled WGS sequence"/>
</dbReference>
<dbReference type="InterPro" id="IPR036388">
    <property type="entry name" value="WH-like_DNA-bd_sf"/>
</dbReference>
<evidence type="ECO:0000313" key="5">
    <source>
        <dbReference type="EMBL" id="GGS67974.1"/>
    </source>
</evidence>
<dbReference type="SUPFAM" id="SSF46785">
    <property type="entry name" value="Winged helix' DNA-binding domain"/>
    <property type="match status" value="1"/>
</dbReference>
<dbReference type="PRINTS" id="PR00598">
    <property type="entry name" value="HTHMARR"/>
</dbReference>
<dbReference type="InterPro" id="IPR036390">
    <property type="entry name" value="WH_DNA-bd_sf"/>
</dbReference>
<sequence length="169" mass="19156">MDETGTRTRDAVDDFLDQWAALRSDLDLEAMGAVGRLLRLTRLVDKEVGRYFAEHGMERWEFDVLATLRRSDRPLTPKELAASVMVSSAALTNRIDRLTARGLVVREAVPDDRRSLHVTLTDAGRALVDDTVEGHVRNERRMLARLDEKDCEELNRLLRTLVITLEGDA</sequence>
<evidence type="ECO:0000259" key="4">
    <source>
        <dbReference type="PROSITE" id="PS50995"/>
    </source>
</evidence>
<proteinExistence type="predicted"/>
<reference evidence="6" key="1">
    <citation type="journal article" date="2019" name="Int. J. Syst. Evol. Microbiol.">
        <title>The Global Catalogue of Microorganisms (GCM) 10K type strain sequencing project: providing services to taxonomists for standard genome sequencing and annotation.</title>
        <authorList>
            <consortium name="The Broad Institute Genomics Platform"/>
            <consortium name="The Broad Institute Genome Sequencing Center for Infectious Disease"/>
            <person name="Wu L."/>
            <person name="Ma J."/>
        </authorList>
    </citation>
    <scope>NUCLEOTIDE SEQUENCE [LARGE SCALE GENOMIC DNA]</scope>
    <source>
        <strain evidence="6">JCM 4350</strain>
    </source>
</reference>
<dbReference type="SMART" id="SM00347">
    <property type="entry name" value="HTH_MARR"/>
    <property type="match status" value="1"/>
</dbReference>
<dbReference type="Pfam" id="PF12802">
    <property type="entry name" value="MarR_2"/>
    <property type="match status" value="1"/>
</dbReference>
<gene>
    <name evidence="5" type="ORF">GCM10010253_48730</name>
</gene>
<dbReference type="Gene3D" id="1.10.10.10">
    <property type="entry name" value="Winged helix-like DNA-binding domain superfamily/Winged helix DNA-binding domain"/>
    <property type="match status" value="1"/>
</dbReference>